<evidence type="ECO:0000313" key="1">
    <source>
        <dbReference type="EMBL" id="GAL35677.1"/>
    </source>
</evidence>
<gene>
    <name evidence="1" type="ORF">JCM19240_524</name>
</gene>
<dbReference type="AlphaFoldDB" id="A0A090TXS3"/>
<dbReference type="Proteomes" id="UP000029224">
    <property type="component" value="Unassembled WGS sequence"/>
</dbReference>
<keyword evidence="2" id="KW-1185">Reference proteome</keyword>
<evidence type="ECO:0000313" key="2">
    <source>
        <dbReference type="Proteomes" id="UP000029224"/>
    </source>
</evidence>
<accession>A0A090TXS3</accession>
<dbReference type="EMBL" id="BBMT01000007">
    <property type="protein sequence ID" value="GAL35677.1"/>
    <property type="molecule type" value="Genomic_DNA"/>
</dbReference>
<dbReference type="InterPro" id="IPR011050">
    <property type="entry name" value="Pectin_lyase_fold/virulence"/>
</dbReference>
<dbReference type="GO" id="GO:0008843">
    <property type="term" value="F:endochitinase activity"/>
    <property type="evidence" value="ECO:0007669"/>
    <property type="project" value="UniProtKB-EC"/>
</dbReference>
<reference evidence="1 2" key="2">
    <citation type="submission" date="2014-09" db="EMBL/GenBank/DDBJ databases">
        <authorList>
            <consortium name="NBRP consortium"/>
            <person name="Sawabe T."/>
            <person name="Meirelles P."/>
            <person name="Nakanishi M."/>
            <person name="Sayaka M."/>
            <person name="Hattori M."/>
            <person name="Ohkuma M."/>
        </authorList>
    </citation>
    <scope>NUCLEOTIDE SEQUENCE [LARGE SCALE GENOMIC DNA]</scope>
    <source>
        <strain evidence="1 2">JCM 19240</strain>
    </source>
</reference>
<comment type="caution">
    <text evidence="1">The sequence shown here is derived from an EMBL/GenBank/DDBJ whole genome shotgun (WGS) entry which is preliminary data.</text>
</comment>
<dbReference type="PANTHER" id="PTHR36453:SF1">
    <property type="entry name" value="RIGHT HANDED BETA HELIX DOMAIN-CONTAINING PROTEIN"/>
    <property type="match status" value="1"/>
</dbReference>
<dbReference type="PANTHER" id="PTHR36453">
    <property type="entry name" value="SECRETED PROTEIN-RELATED"/>
    <property type="match status" value="1"/>
</dbReference>
<dbReference type="OrthoDB" id="1153097at2"/>
<protein>
    <submittedName>
        <fullName evidence="1">Chitinase</fullName>
        <ecNumber evidence="1">3.2.1.14</ecNumber>
    </submittedName>
</protein>
<proteinExistence type="predicted"/>
<organism evidence="1 2">
    <name type="scientific">Vibrio maritimus</name>
    <dbReference type="NCBI Taxonomy" id="990268"/>
    <lineage>
        <taxon>Bacteria</taxon>
        <taxon>Pseudomonadati</taxon>
        <taxon>Pseudomonadota</taxon>
        <taxon>Gammaproteobacteria</taxon>
        <taxon>Vibrionales</taxon>
        <taxon>Vibrionaceae</taxon>
        <taxon>Vibrio</taxon>
    </lineage>
</organism>
<sequence length="511" mass="55987">MSKAAKSMLETGDFWQNKNGKYEEGHYYLEGKLELLDSENEWFFDAKTKTVYLWAPDGADPNTLTVKGKVQTYGLTVRNSSHVVFKNIDFFATAYTVISSHNITFDDVNASHYAFSKRMLGELTRPDTIKFINNNPDIAETRNSIVNSHLAYTDGPALEMIKQQGNLLDNNLIHDIDYSNLGTGGEGSINMASQSRQIDFTNNTFHTAGNSEGVRVGEASLVSGNHIYNTSLLQHDGAAINVGVAEQAGTEIAHNWVHDSDKAGIRFDGVEGAAKTGQDGKVHHNVVWNTEFSIIKGDRQATFNNTMFDNRIVDLIIFNKESAGGLNHQSETLNNLIGTLQGRKSGTAEQLIVPGIVDSNIQTSTAMEGYLFGASWGDFRPKSELLIDTGSAGSSLANIEYLGSAPDVGAYEVGGEYWLPGHRSQLASNPVPFDKATGVGTSVELKFNIDLGYEHTVWFGRDLESLSQLNSQNGQYRLSTLSPNSTYSWRVDTSVNGITTLGKVWHFTTAP</sequence>
<dbReference type="InterPro" id="IPR012334">
    <property type="entry name" value="Pectin_lyas_fold"/>
</dbReference>
<name>A0A090TXS3_9VIBR</name>
<keyword evidence="1" id="KW-0378">Hydrolase</keyword>
<dbReference type="Gene3D" id="2.160.20.10">
    <property type="entry name" value="Single-stranded right-handed beta-helix, Pectin lyase-like"/>
    <property type="match status" value="1"/>
</dbReference>
<reference evidence="1 2" key="1">
    <citation type="submission" date="2014-09" db="EMBL/GenBank/DDBJ databases">
        <title>Vibrio maritimus JCM 19240. (C210) whole genome shotgun sequence.</title>
        <authorList>
            <person name="Sawabe T."/>
            <person name="Meirelles P."/>
            <person name="Nakanishi M."/>
            <person name="Sayaka M."/>
            <person name="Hattori M."/>
            <person name="Ohkuma M."/>
        </authorList>
    </citation>
    <scope>NUCLEOTIDE SEQUENCE [LARGE SCALE GENOMIC DNA]</scope>
    <source>
        <strain evidence="1 2">JCM 19240</strain>
    </source>
</reference>
<dbReference type="EC" id="3.2.1.14" evidence="1"/>
<dbReference type="SUPFAM" id="SSF51126">
    <property type="entry name" value="Pectin lyase-like"/>
    <property type="match status" value="1"/>
</dbReference>
<keyword evidence="1" id="KW-0326">Glycosidase</keyword>